<evidence type="ECO:0000313" key="2">
    <source>
        <dbReference type="Proteomes" id="UP000789366"/>
    </source>
</evidence>
<sequence>MSIRSCLAAIWWHLNTCSVMKKPVDILNSKVYFDLNQVINKKLKTLSVIRLGKKNRADGLMLNEVDQILEHSIMQRNTPEGLLQQVFFYNAILLALHRGEHYSFQINSFVKQFDEDDICENEVASENVVPENVASKNVALKKHNNTKSHNQK</sequence>
<name>A0ACA9NL39_9GLOM</name>
<evidence type="ECO:0000313" key="1">
    <source>
        <dbReference type="EMBL" id="CAG8664263.1"/>
    </source>
</evidence>
<gene>
    <name evidence="1" type="ORF">SPELUC_LOCUS9396</name>
</gene>
<comment type="caution">
    <text evidence="1">The sequence shown here is derived from an EMBL/GenBank/DDBJ whole genome shotgun (WGS) entry which is preliminary data.</text>
</comment>
<keyword evidence="2" id="KW-1185">Reference proteome</keyword>
<dbReference type="Proteomes" id="UP000789366">
    <property type="component" value="Unassembled WGS sequence"/>
</dbReference>
<feature type="non-terminal residue" evidence="1">
    <location>
        <position position="152"/>
    </location>
</feature>
<dbReference type="EMBL" id="CAJVPW010015708">
    <property type="protein sequence ID" value="CAG8664263.1"/>
    <property type="molecule type" value="Genomic_DNA"/>
</dbReference>
<organism evidence="1 2">
    <name type="scientific">Cetraspora pellucida</name>
    <dbReference type="NCBI Taxonomy" id="1433469"/>
    <lineage>
        <taxon>Eukaryota</taxon>
        <taxon>Fungi</taxon>
        <taxon>Fungi incertae sedis</taxon>
        <taxon>Mucoromycota</taxon>
        <taxon>Glomeromycotina</taxon>
        <taxon>Glomeromycetes</taxon>
        <taxon>Diversisporales</taxon>
        <taxon>Gigasporaceae</taxon>
        <taxon>Cetraspora</taxon>
    </lineage>
</organism>
<accession>A0ACA9NL39</accession>
<proteinExistence type="predicted"/>
<reference evidence="1" key="1">
    <citation type="submission" date="2021-06" db="EMBL/GenBank/DDBJ databases">
        <authorList>
            <person name="Kallberg Y."/>
            <person name="Tangrot J."/>
            <person name="Rosling A."/>
        </authorList>
    </citation>
    <scope>NUCLEOTIDE SEQUENCE</scope>
    <source>
        <strain evidence="1">28 12/20/2015</strain>
    </source>
</reference>
<protein>
    <submittedName>
        <fullName evidence="1">18038_t:CDS:1</fullName>
    </submittedName>
</protein>